<evidence type="ECO:0000313" key="1">
    <source>
        <dbReference type="EMBL" id="MFD2841384.1"/>
    </source>
</evidence>
<evidence type="ECO:0000313" key="2">
    <source>
        <dbReference type="Proteomes" id="UP001597391"/>
    </source>
</evidence>
<dbReference type="SUPFAM" id="SSF53067">
    <property type="entry name" value="Actin-like ATPase domain"/>
    <property type="match status" value="1"/>
</dbReference>
<comment type="caution">
    <text evidence="1">The sequence shown here is derived from an EMBL/GenBank/DDBJ whole genome shotgun (WGS) entry which is preliminary data.</text>
</comment>
<dbReference type="Gene3D" id="3.30.420.40">
    <property type="match status" value="2"/>
</dbReference>
<proteinExistence type="predicted"/>
<dbReference type="RefSeq" id="WP_377467328.1">
    <property type="nucleotide sequence ID" value="NZ_JBHUOP010000005.1"/>
</dbReference>
<name>A0ABW5XI67_9MICO</name>
<dbReference type="EMBL" id="JBHUOP010000005">
    <property type="protein sequence ID" value="MFD2841384.1"/>
    <property type="molecule type" value="Genomic_DNA"/>
</dbReference>
<accession>A0ABW5XI67</accession>
<sequence length="273" mass="28932">MSNTASTPFARNRAAETAPLGPLTLAVDCGGGSIKSAVCAVDGTLVSAVHRIPVTYPFPVIQWLDVVGSLLDQANTAGFTIARLSVGLPGMIRGGVVVYTPHYIRSAGPHTPVDPGIAGQWNGLRAAPRFKERFGVPAIVVNDSEMHGAALITGSGLEVTLTFGTGLGSSHFLDGQLQAHLELSHAQFIEGTTYDQYIGEHVRLQIGDDAWSFRVVEVVRALYPVFRWDAVFVGGGNAHNLTPHALETLTQFGPSVRVVANRVALSGAAKLWD</sequence>
<protein>
    <submittedName>
        <fullName evidence="1">ROK family protein</fullName>
    </submittedName>
</protein>
<reference evidence="2" key="1">
    <citation type="journal article" date="2019" name="Int. J. Syst. Evol. Microbiol.">
        <title>The Global Catalogue of Microorganisms (GCM) 10K type strain sequencing project: providing services to taxonomists for standard genome sequencing and annotation.</title>
        <authorList>
            <consortium name="The Broad Institute Genomics Platform"/>
            <consortium name="The Broad Institute Genome Sequencing Center for Infectious Disease"/>
            <person name="Wu L."/>
            <person name="Ma J."/>
        </authorList>
    </citation>
    <scope>NUCLEOTIDE SEQUENCE [LARGE SCALE GENOMIC DNA]</scope>
    <source>
        <strain evidence="2">KCTC 33576</strain>
    </source>
</reference>
<gene>
    <name evidence="1" type="ORF">ACFSYH_12535</name>
</gene>
<organism evidence="1 2">
    <name type="scientific">Populibacterium corticicola</name>
    <dbReference type="NCBI Taxonomy" id="1812826"/>
    <lineage>
        <taxon>Bacteria</taxon>
        <taxon>Bacillati</taxon>
        <taxon>Actinomycetota</taxon>
        <taxon>Actinomycetes</taxon>
        <taxon>Micrococcales</taxon>
        <taxon>Jonesiaceae</taxon>
        <taxon>Populibacterium</taxon>
    </lineage>
</organism>
<keyword evidence="2" id="KW-1185">Reference proteome</keyword>
<dbReference type="InterPro" id="IPR043129">
    <property type="entry name" value="ATPase_NBD"/>
</dbReference>
<dbReference type="Proteomes" id="UP001597391">
    <property type="component" value="Unassembled WGS sequence"/>
</dbReference>